<feature type="non-terminal residue" evidence="2">
    <location>
        <position position="114"/>
    </location>
</feature>
<dbReference type="EMBL" id="BMAR01000053">
    <property type="protein sequence ID" value="GFR51667.1"/>
    <property type="molecule type" value="Genomic_DNA"/>
</dbReference>
<feature type="region of interest" description="Disordered" evidence="1">
    <location>
        <begin position="1"/>
        <end position="22"/>
    </location>
</feature>
<sequence>GGGGGGGTAGGGGGSYDRHVDEALTRQRHTDLRLAYDMLLRSLACFVKDKVQPLGLQLPPGWGPFGWLAVLCASVLREPGTEAVLAAAHQAVMAAAAAGGGGGGGGVLQGAGGG</sequence>
<comment type="caution">
    <text evidence="2">The sequence shown here is derived from an EMBL/GenBank/DDBJ whole genome shotgun (WGS) entry which is preliminary data.</text>
</comment>
<feature type="compositionally biased region" description="Gly residues" evidence="1">
    <location>
        <begin position="1"/>
        <end position="15"/>
    </location>
</feature>
<gene>
    <name evidence="2" type="ORF">Agub_g14098</name>
</gene>
<feature type="non-terminal residue" evidence="2">
    <location>
        <position position="1"/>
    </location>
</feature>
<accession>A0AAD3HSX1</accession>
<dbReference type="Proteomes" id="UP001054857">
    <property type="component" value="Unassembled WGS sequence"/>
</dbReference>
<evidence type="ECO:0000256" key="1">
    <source>
        <dbReference type="SAM" id="MobiDB-lite"/>
    </source>
</evidence>
<protein>
    <submittedName>
        <fullName evidence="2">Uncharacterized protein</fullName>
    </submittedName>
</protein>
<evidence type="ECO:0000313" key="2">
    <source>
        <dbReference type="EMBL" id="GFR51667.1"/>
    </source>
</evidence>
<name>A0AAD3HSX1_9CHLO</name>
<organism evidence="2 3">
    <name type="scientific">Astrephomene gubernaculifera</name>
    <dbReference type="NCBI Taxonomy" id="47775"/>
    <lineage>
        <taxon>Eukaryota</taxon>
        <taxon>Viridiplantae</taxon>
        <taxon>Chlorophyta</taxon>
        <taxon>core chlorophytes</taxon>
        <taxon>Chlorophyceae</taxon>
        <taxon>CS clade</taxon>
        <taxon>Chlamydomonadales</taxon>
        <taxon>Astrephomenaceae</taxon>
        <taxon>Astrephomene</taxon>
    </lineage>
</organism>
<evidence type="ECO:0000313" key="3">
    <source>
        <dbReference type="Proteomes" id="UP001054857"/>
    </source>
</evidence>
<reference evidence="2 3" key="1">
    <citation type="journal article" date="2021" name="Sci. Rep.">
        <title>Genome sequencing of the multicellular alga Astrephomene provides insights into convergent evolution of germ-soma differentiation.</title>
        <authorList>
            <person name="Yamashita S."/>
            <person name="Yamamoto K."/>
            <person name="Matsuzaki R."/>
            <person name="Suzuki S."/>
            <person name="Yamaguchi H."/>
            <person name="Hirooka S."/>
            <person name="Minakuchi Y."/>
            <person name="Miyagishima S."/>
            <person name="Kawachi M."/>
            <person name="Toyoda A."/>
            <person name="Nozaki H."/>
        </authorList>
    </citation>
    <scope>NUCLEOTIDE SEQUENCE [LARGE SCALE GENOMIC DNA]</scope>
    <source>
        <strain evidence="2 3">NIES-4017</strain>
    </source>
</reference>
<dbReference type="AlphaFoldDB" id="A0AAD3HSX1"/>
<keyword evidence="3" id="KW-1185">Reference proteome</keyword>
<proteinExistence type="predicted"/>